<proteinExistence type="predicted"/>
<organism evidence="2 3">
    <name type="scientific">Cyanobium gracile (strain ATCC 27147 / PCC 6307)</name>
    <dbReference type="NCBI Taxonomy" id="292564"/>
    <lineage>
        <taxon>Bacteria</taxon>
        <taxon>Bacillati</taxon>
        <taxon>Cyanobacteriota</taxon>
        <taxon>Cyanophyceae</taxon>
        <taxon>Synechococcales</taxon>
        <taxon>Prochlorococcaceae</taxon>
        <taxon>Cyanobium</taxon>
    </lineage>
</organism>
<protein>
    <submittedName>
        <fullName evidence="2">Uncharacterized protein</fullName>
    </submittedName>
</protein>
<dbReference type="HOGENOM" id="CLU_1198189_0_0_3"/>
<name>K9P3Q4_CYAGP</name>
<dbReference type="KEGG" id="cgc:Cyagr_0856"/>
<evidence type="ECO:0000313" key="3">
    <source>
        <dbReference type="Proteomes" id="UP000010388"/>
    </source>
</evidence>
<dbReference type="RefSeq" id="WP_015108496.1">
    <property type="nucleotide sequence ID" value="NC_019675.1"/>
</dbReference>
<dbReference type="STRING" id="292564.Cyagr_0856"/>
<dbReference type="OrthoDB" id="552106at2"/>
<evidence type="ECO:0000313" key="2">
    <source>
        <dbReference type="EMBL" id="AFY28042.1"/>
    </source>
</evidence>
<accession>K9P3Q4</accession>
<dbReference type="Proteomes" id="UP000010388">
    <property type="component" value="Chromosome"/>
</dbReference>
<evidence type="ECO:0000256" key="1">
    <source>
        <dbReference type="SAM" id="MobiDB-lite"/>
    </source>
</evidence>
<dbReference type="EMBL" id="CP003495">
    <property type="protein sequence ID" value="AFY28042.1"/>
    <property type="molecule type" value="Genomic_DNA"/>
</dbReference>
<feature type="region of interest" description="Disordered" evidence="1">
    <location>
        <begin position="67"/>
        <end position="89"/>
    </location>
</feature>
<dbReference type="AlphaFoldDB" id="K9P3Q4"/>
<reference evidence="3" key="1">
    <citation type="journal article" date="2013" name="Proc. Natl. Acad. Sci. U.S.A.">
        <title>Improving the coverage of the cyanobacterial phylum using diversity-driven genome sequencing.</title>
        <authorList>
            <person name="Shih P.M."/>
            <person name="Wu D."/>
            <person name="Latifi A."/>
            <person name="Axen S.D."/>
            <person name="Fewer D.P."/>
            <person name="Talla E."/>
            <person name="Calteau A."/>
            <person name="Cai F."/>
            <person name="Tandeau de Marsac N."/>
            <person name="Rippka R."/>
            <person name="Herdman M."/>
            <person name="Sivonen K."/>
            <person name="Coursin T."/>
            <person name="Laurent T."/>
            <person name="Goodwin L."/>
            <person name="Nolan M."/>
            <person name="Davenport K.W."/>
            <person name="Han C.S."/>
            <person name="Rubin E.M."/>
            <person name="Eisen J.A."/>
            <person name="Woyke T."/>
            <person name="Gugger M."/>
            <person name="Kerfeld C.A."/>
        </authorList>
    </citation>
    <scope>NUCLEOTIDE SEQUENCE [LARGE SCALE GENOMIC DNA]</scope>
    <source>
        <strain evidence="3">ATCC 27147 / PCC 6307</strain>
    </source>
</reference>
<dbReference type="eggNOG" id="ENOG5034AM0">
    <property type="taxonomic scope" value="Bacteria"/>
</dbReference>
<gene>
    <name evidence="2" type="ordered locus">Cyagr_0856</name>
</gene>
<sequence>MAHALVFVLAPEGGLPGDGAAWEDLLAAQRLGVRSGIALRMFRVPAETSLNLDDLVSSGQANVSGADPFAPLRTSPCHEEPPASSEDPAQARRLICDAVVPHLEPRALWLGAYQLSGPERPSSGGHPAEGVAIASVRCLDQFSLREADNETCWFYPTENGNYLCWENQRSLELSLGYPADSCLQEGPVSYQRSDLQLLWSLMADDQALTCVGLTYQKRRIEWPIAASGPEPFATWTAFRVDAMADDTYREMANITVFPA</sequence>